<dbReference type="Proteomes" id="UP001596074">
    <property type="component" value="Unassembled WGS sequence"/>
</dbReference>
<name>A0ABW1A2Y9_9ACTN</name>
<evidence type="ECO:0000259" key="1">
    <source>
        <dbReference type="Pfam" id="PF13676"/>
    </source>
</evidence>
<dbReference type="EMBL" id="JBHSON010000046">
    <property type="protein sequence ID" value="MFC5749806.1"/>
    <property type="molecule type" value="Genomic_DNA"/>
</dbReference>
<sequence>MTKVFVNYMTGDEENVAAMLDEHLSDRFDSKVFFRASKSIPYGDDFRPALLEAVRASDALLAVIGARWLADAEDGRRRIDREDNWTRREIVEAFDHGVRVIPVLVGSAGALTAEVLPPELARLAYCQYARLGHRNLAGDLDLLAAKLKELVPGLTEKERSAEGAHVVNNAHGNAKIGIQGVVHGDPSFDFGGKP</sequence>
<comment type="caution">
    <text evidence="2">The sequence shown here is derived from an EMBL/GenBank/DDBJ whole genome shotgun (WGS) entry which is preliminary data.</text>
</comment>
<dbReference type="InterPro" id="IPR000157">
    <property type="entry name" value="TIR_dom"/>
</dbReference>
<dbReference type="InterPro" id="IPR035897">
    <property type="entry name" value="Toll_tir_struct_dom_sf"/>
</dbReference>
<accession>A0ABW1A2Y9</accession>
<keyword evidence="3" id="KW-1185">Reference proteome</keyword>
<reference evidence="3" key="1">
    <citation type="journal article" date="2019" name="Int. J. Syst. Evol. Microbiol.">
        <title>The Global Catalogue of Microorganisms (GCM) 10K type strain sequencing project: providing services to taxonomists for standard genome sequencing and annotation.</title>
        <authorList>
            <consortium name="The Broad Institute Genomics Platform"/>
            <consortium name="The Broad Institute Genome Sequencing Center for Infectious Disease"/>
            <person name="Wu L."/>
            <person name="Ma J."/>
        </authorList>
    </citation>
    <scope>NUCLEOTIDE SEQUENCE [LARGE SCALE GENOMIC DNA]</scope>
    <source>
        <strain evidence="3">KCTC 42087</strain>
    </source>
</reference>
<evidence type="ECO:0000313" key="3">
    <source>
        <dbReference type="Proteomes" id="UP001596074"/>
    </source>
</evidence>
<evidence type="ECO:0000313" key="2">
    <source>
        <dbReference type="EMBL" id="MFC5749806.1"/>
    </source>
</evidence>
<dbReference type="Pfam" id="PF13676">
    <property type="entry name" value="TIR_2"/>
    <property type="match status" value="1"/>
</dbReference>
<protein>
    <submittedName>
        <fullName evidence="2">Toll/interleukin-1 receptor domain-containing protein</fullName>
    </submittedName>
</protein>
<keyword evidence="2" id="KW-0675">Receptor</keyword>
<gene>
    <name evidence="2" type="ORF">ACFPZN_29625</name>
</gene>
<organism evidence="2 3">
    <name type="scientific">Actinomadura rugatobispora</name>
    <dbReference type="NCBI Taxonomy" id="1994"/>
    <lineage>
        <taxon>Bacteria</taxon>
        <taxon>Bacillati</taxon>
        <taxon>Actinomycetota</taxon>
        <taxon>Actinomycetes</taxon>
        <taxon>Streptosporangiales</taxon>
        <taxon>Thermomonosporaceae</taxon>
        <taxon>Actinomadura</taxon>
    </lineage>
</organism>
<feature type="domain" description="TIR" evidence="1">
    <location>
        <begin position="4"/>
        <end position="128"/>
    </location>
</feature>
<proteinExistence type="predicted"/>
<dbReference type="Gene3D" id="3.40.50.10140">
    <property type="entry name" value="Toll/interleukin-1 receptor homology (TIR) domain"/>
    <property type="match status" value="1"/>
</dbReference>
<dbReference type="SUPFAM" id="SSF52200">
    <property type="entry name" value="Toll/Interleukin receptor TIR domain"/>
    <property type="match status" value="1"/>
</dbReference>
<dbReference type="RefSeq" id="WP_378285531.1">
    <property type="nucleotide sequence ID" value="NZ_JBHSON010000046.1"/>
</dbReference>